<dbReference type="OrthoDB" id="2357150at2759"/>
<dbReference type="EMBL" id="JNBS01001710">
    <property type="protein sequence ID" value="OQS00343.1"/>
    <property type="molecule type" value="Genomic_DNA"/>
</dbReference>
<organism evidence="3 4">
    <name type="scientific">Thraustotheca clavata</name>
    <dbReference type="NCBI Taxonomy" id="74557"/>
    <lineage>
        <taxon>Eukaryota</taxon>
        <taxon>Sar</taxon>
        <taxon>Stramenopiles</taxon>
        <taxon>Oomycota</taxon>
        <taxon>Saprolegniomycetes</taxon>
        <taxon>Saprolegniales</taxon>
        <taxon>Achlyaceae</taxon>
        <taxon>Thraustotheca</taxon>
    </lineage>
</organism>
<dbReference type="InterPro" id="IPR011993">
    <property type="entry name" value="PH-like_dom_sf"/>
</dbReference>
<sequence length="305" mass="32627">MSSPSHKATVVSPVAKRQRLEGDEDVHAEHEEIVKSPKATMKEPTSPKRKSPTKETSSPTKVTETKTTAPTWGFTSFANTNGFGAAAKLSTTTGFGSSTSSGFGAFANNSGFGAFTSNTSSTTSGGFGEVKASGFGTTFGALAKTTLESESTSKWTEESTGNDEFLSTEATVADAPVKVPVVELPKDYHHVTGEENEEVILLLQVKLYKFTDGKYVECGQGPLKILRPVDCGEKKDRIVIRRATSDFKAGTHLLLNSLLSAIVKVTLKPKNLIVHIAIDPKTVSTFCIRTATVEEGDSLYSHLNK</sequence>
<accession>A0A1V9ZQR0</accession>
<proteinExistence type="predicted"/>
<feature type="compositionally biased region" description="Low complexity" evidence="1">
    <location>
        <begin position="54"/>
        <end position="67"/>
    </location>
</feature>
<evidence type="ECO:0000256" key="1">
    <source>
        <dbReference type="SAM" id="MobiDB-lite"/>
    </source>
</evidence>
<dbReference type="Gene3D" id="2.30.29.30">
    <property type="entry name" value="Pleckstrin-homology domain (PH domain)/Phosphotyrosine-binding domain (PTB)"/>
    <property type="match status" value="1"/>
</dbReference>
<dbReference type="InterPro" id="IPR045255">
    <property type="entry name" value="RanBP1-like"/>
</dbReference>
<dbReference type="SUPFAM" id="SSF50729">
    <property type="entry name" value="PH domain-like"/>
    <property type="match status" value="1"/>
</dbReference>
<dbReference type="PROSITE" id="PS50196">
    <property type="entry name" value="RANBD1"/>
    <property type="match status" value="1"/>
</dbReference>
<protein>
    <recommendedName>
        <fullName evidence="2">RanBD1 domain-containing protein</fullName>
    </recommendedName>
</protein>
<feature type="region of interest" description="Disordered" evidence="1">
    <location>
        <begin position="1"/>
        <end position="67"/>
    </location>
</feature>
<comment type="caution">
    <text evidence="3">The sequence shown here is derived from an EMBL/GenBank/DDBJ whole genome shotgun (WGS) entry which is preliminary data.</text>
</comment>
<evidence type="ECO:0000313" key="3">
    <source>
        <dbReference type="EMBL" id="OQS00343.1"/>
    </source>
</evidence>
<name>A0A1V9ZQR0_9STRA</name>
<dbReference type="SMART" id="SM00160">
    <property type="entry name" value="RanBD"/>
    <property type="match status" value="1"/>
</dbReference>
<dbReference type="PANTHER" id="PTHR23138">
    <property type="entry name" value="RAN BINDING PROTEIN"/>
    <property type="match status" value="1"/>
</dbReference>
<dbReference type="PANTHER" id="PTHR23138:SF141">
    <property type="entry name" value="NUCLEAR PORE COMPLEX PROTEIN NUP50"/>
    <property type="match status" value="1"/>
</dbReference>
<gene>
    <name evidence="3" type="ORF">THRCLA_05997</name>
</gene>
<dbReference type="Pfam" id="PF00638">
    <property type="entry name" value="Ran_BP1"/>
    <property type="match status" value="1"/>
</dbReference>
<dbReference type="InterPro" id="IPR000156">
    <property type="entry name" value="Ran_bind_dom"/>
</dbReference>
<dbReference type="GO" id="GO:0006606">
    <property type="term" value="P:protein import into nucleus"/>
    <property type="evidence" value="ECO:0007669"/>
    <property type="project" value="TreeGrafter"/>
</dbReference>
<evidence type="ECO:0000259" key="2">
    <source>
        <dbReference type="PROSITE" id="PS50196"/>
    </source>
</evidence>
<dbReference type="AlphaFoldDB" id="A0A1V9ZQR0"/>
<dbReference type="STRING" id="74557.A0A1V9ZQR0"/>
<keyword evidence="4" id="KW-1185">Reference proteome</keyword>
<feature type="compositionally biased region" description="Basic and acidic residues" evidence="1">
    <location>
        <begin position="18"/>
        <end position="35"/>
    </location>
</feature>
<dbReference type="Proteomes" id="UP000243217">
    <property type="component" value="Unassembled WGS sequence"/>
</dbReference>
<reference evidence="3 4" key="1">
    <citation type="journal article" date="2014" name="Genome Biol. Evol.">
        <title>The secreted proteins of Achlya hypogyna and Thraustotheca clavata identify the ancestral oomycete secretome and reveal gene acquisitions by horizontal gene transfer.</title>
        <authorList>
            <person name="Misner I."/>
            <person name="Blouin N."/>
            <person name="Leonard G."/>
            <person name="Richards T.A."/>
            <person name="Lane C.E."/>
        </authorList>
    </citation>
    <scope>NUCLEOTIDE SEQUENCE [LARGE SCALE GENOMIC DNA]</scope>
    <source>
        <strain evidence="3 4">ATCC 34112</strain>
    </source>
</reference>
<feature type="domain" description="RanBD1" evidence="2">
    <location>
        <begin position="180"/>
        <end position="305"/>
    </location>
</feature>
<evidence type="ECO:0000313" key="4">
    <source>
        <dbReference type="Proteomes" id="UP000243217"/>
    </source>
</evidence>